<protein>
    <submittedName>
        <fullName evidence="2">Uncharacterized protein</fullName>
    </submittedName>
</protein>
<evidence type="ECO:0000256" key="1">
    <source>
        <dbReference type="SAM" id="MobiDB-lite"/>
    </source>
</evidence>
<feature type="region of interest" description="Disordered" evidence="1">
    <location>
        <begin position="1"/>
        <end position="22"/>
    </location>
</feature>
<dbReference type="EMBL" id="HE978318">
    <property type="protein sequence ID" value="CCK70323.1"/>
    <property type="molecule type" value="Genomic_DNA"/>
</dbReference>
<dbReference type="OrthoDB" id="5578329at2759"/>
<keyword evidence="3" id="KW-1185">Reference proteome</keyword>
<name>J7RLC8_HUIN7</name>
<sequence>MAEIGDSGISGHEKGGSLSSKVETTRPLYRSVFHNSTVAAAKVVGHKQGKRFVSPTDRLMSPCSKKLNQYKQKVMLTKSKPTKLQFNTKEGSDKEPSSLSK</sequence>
<dbReference type="AlphaFoldDB" id="J7RLC8"/>
<dbReference type="GeneID" id="34526023"/>
<evidence type="ECO:0000313" key="2">
    <source>
        <dbReference type="EMBL" id="CCK70323.1"/>
    </source>
</evidence>
<dbReference type="Proteomes" id="UP000006310">
    <property type="component" value="Chromosome 5"/>
</dbReference>
<organism evidence="2 3">
    <name type="scientific">Huiozyma naganishii (strain ATCC MYA-139 / BCRC 22969 / CBS 8797 / KCTC 17520 / NBRC 10181 / NCYC 3082 / Yp74L-3)</name>
    <name type="common">Yeast</name>
    <name type="synonym">Kazachstania naganishii</name>
    <dbReference type="NCBI Taxonomy" id="1071383"/>
    <lineage>
        <taxon>Eukaryota</taxon>
        <taxon>Fungi</taxon>
        <taxon>Dikarya</taxon>
        <taxon>Ascomycota</taxon>
        <taxon>Saccharomycotina</taxon>
        <taxon>Saccharomycetes</taxon>
        <taxon>Saccharomycetales</taxon>
        <taxon>Saccharomycetaceae</taxon>
        <taxon>Huiozyma</taxon>
    </lineage>
</organism>
<feature type="region of interest" description="Disordered" evidence="1">
    <location>
        <begin position="76"/>
        <end position="101"/>
    </location>
</feature>
<dbReference type="Pfam" id="PF05032">
    <property type="entry name" value="Spo12"/>
    <property type="match status" value="1"/>
</dbReference>
<dbReference type="KEGG" id="kng:KNAG_0E00550"/>
<gene>
    <name evidence="2" type="primary">KNAG0E00550</name>
    <name evidence="2" type="ordered locus">KNAG_0E00550</name>
</gene>
<reference evidence="3" key="2">
    <citation type="submission" date="2012-08" db="EMBL/GenBank/DDBJ databases">
        <title>Genome sequence of Kazachstania naganishii.</title>
        <authorList>
            <person name="Gordon J.L."/>
            <person name="Armisen D."/>
            <person name="Proux-Wera E."/>
            <person name="OhEigeartaigh S.S."/>
            <person name="Byrne K.P."/>
            <person name="Wolfe K.H."/>
        </authorList>
    </citation>
    <scope>NUCLEOTIDE SEQUENCE [LARGE SCALE GENOMIC DNA]</scope>
    <source>
        <strain evidence="3">ATCC MYA-139 / BCRC 22969 / CBS 8797 / CCRC 22969 / KCTC 17520 / NBRC 10181 / NCYC 3082</strain>
    </source>
</reference>
<dbReference type="eggNOG" id="ENOG502SCGC">
    <property type="taxonomic scope" value="Eukaryota"/>
</dbReference>
<reference evidence="2 3" key="1">
    <citation type="journal article" date="2011" name="Proc. Natl. Acad. Sci. U.S.A.">
        <title>Evolutionary erosion of yeast sex chromosomes by mating-type switching accidents.</title>
        <authorList>
            <person name="Gordon J.L."/>
            <person name="Armisen D."/>
            <person name="Proux-Wera E."/>
            <person name="Oheigeartaigh S.S."/>
            <person name="Byrne K.P."/>
            <person name="Wolfe K.H."/>
        </authorList>
    </citation>
    <scope>NUCLEOTIDE SEQUENCE [LARGE SCALE GENOMIC DNA]</scope>
    <source>
        <strain evidence="3">ATCC MYA-139 / BCRC 22969 / CBS 8797 / CCRC 22969 / KCTC 17520 / NBRC 10181 / NCYC 3082</strain>
    </source>
</reference>
<proteinExistence type="predicted"/>
<dbReference type="HOGENOM" id="CLU_2292114_0_0_1"/>
<feature type="compositionally biased region" description="Basic and acidic residues" evidence="1">
    <location>
        <begin position="90"/>
        <end position="101"/>
    </location>
</feature>
<evidence type="ECO:0000313" key="3">
    <source>
        <dbReference type="Proteomes" id="UP000006310"/>
    </source>
</evidence>
<accession>J7RLC8</accession>
<dbReference type="RefSeq" id="XP_022464569.1">
    <property type="nucleotide sequence ID" value="XM_022608033.1"/>
</dbReference>
<dbReference type="InterPro" id="IPR007727">
    <property type="entry name" value="Spo12"/>
</dbReference>